<organism evidence="2 3">
    <name type="scientific">Okeania hirsuta</name>
    <dbReference type="NCBI Taxonomy" id="1458930"/>
    <lineage>
        <taxon>Bacteria</taxon>
        <taxon>Bacillati</taxon>
        <taxon>Cyanobacteriota</taxon>
        <taxon>Cyanophyceae</taxon>
        <taxon>Oscillatoriophycideae</taxon>
        <taxon>Oscillatoriales</taxon>
        <taxon>Microcoleaceae</taxon>
        <taxon>Okeania</taxon>
    </lineage>
</organism>
<dbReference type="OrthoDB" id="508637at2"/>
<evidence type="ECO:0000256" key="1">
    <source>
        <dbReference type="SAM" id="SignalP"/>
    </source>
</evidence>
<dbReference type="AlphaFoldDB" id="A0A3N6NWG8"/>
<dbReference type="InterPro" id="IPR047995">
    <property type="entry name" value="Choice_anch_K"/>
</dbReference>
<sequence length="251" mass="27020">MNIPKLLTTLVATTTILFAATENAQAITFSGTSSGSWGLPVVSTGVESLSDENGGTNNRLTWGIAATTSFRNYVQYDGLSFSTDVNTLFAVGDLTYRNGVTYYGFNGDFPLEVELSFTNPFNNAESFNYTFNIFNTPNIYNDPVLDGDILLFTANGLTNDSFNFAGVDYTLKLAGFSSDGGNTFLGVFNSPEDSVANAILYAEIIKVDVPEPTTIIALGLFGIYLTGSLHISRKEATGNRQQATGYIIDSL</sequence>
<dbReference type="NCBIfam" id="NF038131">
    <property type="entry name" value="choice_anch_K"/>
    <property type="match status" value="1"/>
</dbReference>
<dbReference type="Proteomes" id="UP000269154">
    <property type="component" value="Unassembled WGS sequence"/>
</dbReference>
<keyword evidence="1" id="KW-0732">Signal</keyword>
<gene>
    <name evidence="2" type="ORF">D5R40_10785</name>
</gene>
<proteinExistence type="predicted"/>
<evidence type="ECO:0000313" key="2">
    <source>
        <dbReference type="EMBL" id="RQH45415.1"/>
    </source>
</evidence>
<evidence type="ECO:0008006" key="4">
    <source>
        <dbReference type="Google" id="ProtNLM"/>
    </source>
</evidence>
<comment type="caution">
    <text evidence="2">The sequence shown here is derived from an EMBL/GenBank/DDBJ whole genome shotgun (WGS) entry which is preliminary data.</text>
</comment>
<protein>
    <recommendedName>
        <fullName evidence="4">PEP-CTERM sorting domain-containing protein</fullName>
    </recommendedName>
</protein>
<dbReference type="RefSeq" id="WP_124144245.1">
    <property type="nucleotide sequence ID" value="NZ_CAWOKI010000392.1"/>
</dbReference>
<evidence type="ECO:0000313" key="3">
    <source>
        <dbReference type="Proteomes" id="UP000269154"/>
    </source>
</evidence>
<feature type="chain" id="PRO_5018063895" description="PEP-CTERM sorting domain-containing protein" evidence="1">
    <location>
        <begin position="20"/>
        <end position="251"/>
    </location>
</feature>
<accession>A0A3N6NWG8</accession>
<name>A0A3N6NWG8_9CYAN</name>
<reference evidence="2 3" key="1">
    <citation type="journal article" date="2018" name="ACS Chem. Biol.">
        <title>Ketoreductase domain dysfunction expands chemodiversity: malyngamide biosynthesis in the cyanobacterium Okeania hirsuta.</title>
        <authorList>
            <person name="Moss N.A."/>
            <person name="Leao T."/>
            <person name="Rankin M."/>
            <person name="McCullough T.M."/>
            <person name="Qu P."/>
            <person name="Korobeynikov A."/>
            <person name="Smith J.L."/>
            <person name="Gerwick L."/>
            <person name="Gerwick W.H."/>
        </authorList>
    </citation>
    <scope>NUCLEOTIDE SEQUENCE [LARGE SCALE GENOMIC DNA]</scope>
    <source>
        <strain evidence="2 3">PAB10Feb10-1</strain>
    </source>
</reference>
<dbReference type="EMBL" id="RCBY01000047">
    <property type="protein sequence ID" value="RQH45415.1"/>
    <property type="molecule type" value="Genomic_DNA"/>
</dbReference>
<keyword evidence="3" id="KW-1185">Reference proteome</keyword>
<feature type="signal peptide" evidence="1">
    <location>
        <begin position="1"/>
        <end position="19"/>
    </location>
</feature>